<dbReference type="GO" id="GO:0016757">
    <property type="term" value="F:glycosyltransferase activity"/>
    <property type="evidence" value="ECO:0007669"/>
    <property type="project" value="UniProtKB-KW"/>
</dbReference>
<evidence type="ECO:0000256" key="4">
    <source>
        <dbReference type="ARBA" id="ARBA00023253"/>
    </source>
</evidence>
<keyword evidence="8" id="KW-1185">Reference proteome</keyword>
<dbReference type="InterPro" id="IPR019378">
    <property type="entry name" value="GDP-Fuc_O-FucTrfase"/>
</dbReference>
<dbReference type="Pfam" id="PF10250">
    <property type="entry name" value="O-FucT"/>
    <property type="match status" value="1"/>
</dbReference>
<name>A0A7N0U3Z0_KALFE</name>
<evidence type="ECO:0000256" key="2">
    <source>
        <dbReference type="ARBA" id="ARBA00022676"/>
    </source>
</evidence>
<keyword evidence="5" id="KW-0119">Carbohydrate metabolism</keyword>
<keyword evidence="4" id="KW-0294">Fucose metabolism</keyword>
<organism evidence="7 8">
    <name type="scientific">Kalanchoe fedtschenkoi</name>
    <name type="common">Lavender scallops</name>
    <name type="synonym">South American air plant</name>
    <dbReference type="NCBI Taxonomy" id="63787"/>
    <lineage>
        <taxon>Eukaryota</taxon>
        <taxon>Viridiplantae</taxon>
        <taxon>Streptophyta</taxon>
        <taxon>Embryophyta</taxon>
        <taxon>Tracheophyta</taxon>
        <taxon>Spermatophyta</taxon>
        <taxon>Magnoliopsida</taxon>
        <taxon>eudicotyledons</taxon>
        <taxon>Gunneridae</taxon>
        <taxon>Pentapetalae</taxon>
        <taxon>Saxifragales</taxon>
        <taxon>Crassulaceae</taxon>
        <taxon>Kalanchoe</taxon>
    </lineage>
</organism>
<evidence type="ECO:0000256" key="5">
    <source>
        <dbReference type="ARBA" id="ARBA00023277"/>
    </source>
</evidence>
<protein>
    <recommendedName>
        <fullName evidence="6">O-fucosyltransferase family protein</fullName>
    </recommendedName>
</protein>
<keyword evidence="3" id="KW-0808">Transferase</keyword>
<comment type="similarity">
    <text evidence="1">Belongs to the glycosyltransferase GT106 family.</text>
</comment>
<dbReference type="PANTHER" id="PTHR31818:SF1">
    <property type="entry name" value="O-FUCOSYLTRANSFERASE 16"/>
    <property type="match status" value="1"/>
</dbReference>
<dbReference type="Gramene" id="Kaladp0052s0027.1.v1.1">
    <property type="protein sequence ID" value="Kaladp0052s0027.1.v1.1"/>
    <property type="gene ID" value="Kaladp0052s0027.v1.1"/>
</dbReference>
<dbReference type="AlphaFoldDB" id="A0A7N0U3Z0"/>
<sequence length="148" mass="16489">MVHRRRRQVGPNRIRCFLLAALLLLFALFSFFAPRPHEEPRLTVVGNDSEFQGSAFVVPSGGGKLDHSLWRSRNAEFYYGCSIATPKFPKAKSVTAANRYLLIVTSGGLNQQRTGITDAVVAARILNATLVVPKLDQKSFWKDSRLVT</sequence>
<evidence type="ECO:0000313" key="7">
    <source>
        <dbReference type="EnsemblPlants" id="Kaladp0052s0027.1.v1.1"/>
    </source>
</evidence>
<dbReference type="EnsemblPlants" id="Kaladp0052s0027.1.v1.1">
    <property type="protein sequence ID" value="Kaladp0052s0027.1.v1.1"/>
    <property type="gene ID" value="Kaladp0052s0027.v1.1"/>
</dbReference>
<keyword evidence="2" id="KW-0328">Glycosyltransferase</keyword>
<evidence type="ECO:0000256" key="1">
    <source>
        <dbReference type="ARBA" id="ARBA00007737"/>
    </source>
</evidence>
<evidence type="ECO:0000313" key="8">
    <source>
        <dbReference type="Proteomes" id="UP000594263"/>
    </source>
</evidence>
<accession>A0A7N0U3Z0</accession>
<reference evidence="7" key="1">
    <citation type="submission" date="2021-01" db="UniProtKB">
        <authorList>
            <consortium name="EnsemblPlants"/>
        </authorList>
    </citation>
    <scope>IDENTIFICATION</scope>
</reference>
<dbReference type="PANTHER" id="PTHR31818">
    <property type="entry name" value="O-FUCOSYLTRANSFERASE 16"/>
    <property type="match status" value="1"/>
</dbReference>
<evidence type="ECO:0000256" key="3">
    <source>
        <dbReference type="ARBA" id="ARBA00022679"/>
    </source>
</evidence>
<proteinExistence type="inferred from homology"/>
<dbReference type="Proteomes" id="UP000594263">
    <property type="component" value="Unplaced"/>
</dbReference>
<dbReference type="GO" id="GO:0006004">
    <property type="term" value="P:fucose metabolic process"/>
    <property type="evidence" value="ECO:0007669"/>
    <property type="project" value="UniProtKB-KW"/>
</dbReference>
<evidence type="ECO:0000256" key="6">
    <source>
        <dbReference type="ARBA" id="ARBA00030350"/>
    </source>
</evidence>